<keyword evidence="4" id="KW-1185">Reference proteome</keyword>
<accession>A0ABQ3VL41</accession>
<dbReference type="InterPro" id="IPR010095">
    <property type="entry name" value="Cas12f1-like_TNB"/>
</dbReference>
<feature type="domain" description="Cas12f1-like TNB" evidence="2">
    <location>
        <begin position="328"/>
        <end position="395"/>
    </location>
</feature>
<evidence type="ECO:0000313" key="4">
    <source>
        <dbReference type="Proteomes" id="UP000635565"/>
    </source>
</evidence>
<sequence>MGACGTFVRMKQTITAKLKLQTTPTQFAALRATQLAYRDALNHVSRYSFAHGKTSNRRALQQACYHDLRLLFGLPAQMACNVPRQVGATYQTLWTKAKQNAQARKAGWTRKRYKGLDQPPKYVSPTLTYNYRRDYSFKKEQQVSILTLQGRVVLPYRGYERHVALIGQGAVIGAAKLWYDKPRKQFYLLVSLELQVADPTPQTHSRVVGVDVGQRYLAVTATPTGHASFFPGKQIRAKADHDARLRKRLQQKGTRSATRRLLAISGRERRLKHDRNHLISRRIVDAHPQSLIGLEELTHIRERTRRKRGKKASKKQRRANRHASSWAFAELHGYIGYKALLSGSLAIKVDAFHTSQACPRCGHTAEDNRPNKGLLFVCQQCGYRLHADLIGARNVVLRTLLTRQDWVSTGMLSVSPDVSCEEAKARRRQRYRDLRWSTDTSLRLQA</sequence>
<name>A0ABQ3VL41_9CHLR</name>
<evidence type="ECO:0000256" key="1">
    <source>
        <dbReference type="ARBA" id="ARBA00023125"/>
    </source>
</evidence>
<protein>
    <submittedName>
        <fullName evidence="3">Transposase</fullName>
    </submittedName>
</protein>
<evidence type="ECO:0000313" key="3">
    <source>
        <dbReference type="EMBL" id="GHO86419.1"/>
    </source>
</evidence>
<organism evidence="3 4">
    <name type="scientific">Dictyobacter formicarum</name>
    <dbReference type="NCBI Taxonomy" id="2778368"/>
    <lineage>
        <taxon>Bacteria</taxon>
        <taxon>Bacillati</taxon>
        <taxon>Chloroflexota</taxon>
        <taxon>Ktedonobacteria</taxon>
        <taxon>Ktedonobacterales</taxon>
        <taxon>Dictyobacteraceae</taxon>
        <taxon>Dictyobacter</taxon>
    </lineage>
</organism>
<dbReference type="Proteomes" id="UP000635565">
    <property type="component" value="Unassembled WGS sequence"/>
</dbReference>
<reference evidence="3 4" key="1">
    <citation type="journal article" date="2021" name="Int. J. Syst. Evol. Microbiol.">
        <title>Reticulibacter mediterranei gen. nov., sp. nov., within the new family Reticulibacteraceae fam. nov., and Ktedonospora formicarum gen. nov., sp. nov., Ktedonobacter robiniae sp. nov., Dictyobacter formicarum sp. nov. and Dictyobacter arantiisoli sp. nov., belonging to the class Ktedonobacteria.</title>
        <authorList>
            <person name="Yabe S."/>
            <person name="Zheng Y."/>
            <person name="Wang C.M."/>
            <person name="Sakai Y."/>
            <person name="Abe K."/>
            <person name="Yokota A."/>
            <person name="Donadio S."/>
            <person name="Cavaletti L."/>
            <person name="Monciardini P."/>
        </authorList>
    </citation>
    <scope>NUCLEOTIDE SEQUENCE [LARGE SCALE GENOMIC DNA]</scope>
    <source>
        <strain evidence="3 4">SOSP1-9</strain>
    </source>
</reference>
<gene>
    <name evidence="3" type="ORF">KSZ_44250</name>
</gene>
<dbReference type="Pfam" id="PF07282">
    <property type="entry name" value="Cas12f1-like_TNB"/>
    <property type="match status" value="1"/>
</dbReference>
<keyword evidence="1" id="KW-0238">DNA-binding</keyword>
<comment type="caution">
    <text evidence="3">The sequence shown here is derived from an EMBL/GenBank/DDBJ whole genome shotgun (WGS) entry which is preliminary data.</text>
</comment>
<evidence type="ECO:0000259" key="2">
    <source>
        <dbReference type="Pfam" id="PF07282"/>
    </source>
</evidence>
<dbReference type="EMBL" id="BNJJ01000012">
    <property type="protein sequence ID" value="GHO86419.1"/>
    <property type="molecule type" value="Genomic_DNA"/>
</dbReference>
<dbReference type="NCBIfam" id="NF040570">
    <property type="entry name" value="guided_TnpB"/>
    <property type="match status" value="1"/>
</dbReference>
<proteinExistence type="predicted"/>